<evidence type="ECO:0000259" key="1">
    <source>
        <dbReference type="Pfam" id="PF12697"/>
    </source>
</evidence>
<dbReference type="Pfam" id="PF12697">
    <property type="entry name" value="Abhydrolase_6"/>
    <property type="match status" value="1"/>
</dbReference>
<sequence>MLVVAGLYPAPAADAVVGDVTGAVDIGAGRSMFVACRGTGSPTVILMSGKGNGAEDWLQVLAPDDPAHDSPGDDLPWGFGELIRSQDAVLPSAARFTRVCAYDRPDVRFEGADLTTPRSQPHSVDLDVADLDALLTAVGAEGPSVLVAHSYSGVVATLFTRTQPEKVAGLVMVDALSEHMADVISPAQLDNWDASNAATSPQVAEGVRVIDAFQQIDAAPAMPAIPAVALAVDKPWRTDLLPPESLSSEQVTFEDWRAGQDRLATSLGVELITATDSGHDIYLYNPSLVVDAIERVVEEFRAGV</sequence>
<dbReference type="AlphaFoldDB" id="A0A7I7XWL0"/>
<dbReference type="Proteomes" id="UP000466931">
    <property type="component" value="Chromosome"/>
</dbReference>
<keyword evidence="3" id="KW-1185">Reference proteome</keyword>
<dbReference type="EMBL" id="AP022612">
    <property type="protein sequence ID" value="BBZ33627.1"/>
    <property type="molecule type" value="Genomic_DNA"/>
</dbReference>
<dbReference type="SUPFAM" id="SSF53474">
    <property type="entry name" value="alpha/beta-Hydrolases"/>
    <property type="match status" value="1"/>
</dbReference>
<reference evidence="2" key="1">
    <citation type="journal article" date="2019" name="Emerg. Microbes Infect.">
        <title>Comprehensive subspecies identification of 175 nontuberculous mycobacteria species based on 7547 genomic profiles.</title>
        <authorList>
            <person name="Matsumoto Y."/>
            <person name="Kinjo T."/>
            <person name="Motooka D."/>
            <person name="Nabeya D."/>
            <person name="Jung N."/>
            <person name="Uechi K."/>
            <person name="Horii T."/>
            <person name="Iida T."/>
            <person name="Fujita J."/>
            <person name="Nakamura S."/>
        </authorList>
    </citation>
    <scope>NUCLEOTIDE SEQUENCE [LARGE SCALE GENOMIC DNA]</scope>
    <source>
        <strain evidence="2">JCM 13671</strain>
    </source>
</reference>
<dbReference type="GO" id="GO:0016787">
    <property type="term" value="F:hydrolase activity"/>
    <property type="evidence" value="ECO:0007669"/>
    <property type="project" value="UniProtKB-KW"/>
</dbReference>
<dbReference type="Gene3D" id="3.40.50.1820">
    <property type="entry name" value="alpha/beta hydrolase"/>
    <property type="match status" value="1"/>
</dbReference>
<reference evidence="2" key="2">
    <citation type="submission" date="2020-02" db="EMBL/GenBank/DDBJ databases">
        <authorList>
            <person name="Matsumoto Y."/>
            <person name="Motooka D."/>
            <person name="Nakamura S."/>
        </authorList>
    </citation>
    <scope>NUCLEOTIDE SEQUENCE</scope>
    <source>
        <strain evidence="2">JCM 13671</strain>
    </source>
</reference>
<evidence type="ECO:0000313" key="3">
    <source>
        <dbReference type="Proteomes" id="UP000466931"/>
    </source>
</evidence>
<accession>A0A7I7XWL0</accession>
<gene>
    <name evidence="2" type="ORF">MCNF_22320</name>
</gene>
<dbReference type="InterPro" id="IPR000073">
    <property type="entry name" value="AB_hydrolase_1"/>
</dbReference>
<keyword evidence="2" id="KW-0378">Hydrolase</keyword>
<evidence type="ECO:0000313" key="2">
    <source>
        <dbReference type="EMBL" id="BBZ33627.1"/>
    </source>
</evidence>
<organism evidence="2 3">
    <name type="scientific">Mycolicibacterium confluentis</name>
    <dbReference type="NCBI Taxonomy" id="28047"/>
    <lineage>
        <taxon>Bacteria</taxon>
        <taxon>Bacillati</taxon>
        <taxon>Actinomycetota</taxon>
        <taxon>Actinomycetes</taxon>
        <taxon>Mycobacteriales</taxon>
        <taxon>Mycobacteriaceae</taxon>
        <taxon>Mycolicibacterium</taxon>
    </lineage>
</organism>
<name>A0A7I7XWL0_9MYCO</name>
<proteinExistence type="predicted"/>
<feature type="domain" description="AB hydrolase-1" evidence="1">
    <location>
        <begin position="77"/>
        <end position="260"/>
    </location>
</feature>
<protein>
    <submittedName>
        <fullName evidence="2">Alpha/beta hydrolase</fullName>
    </submittedName>
</protein>
<dbReference type="InterPro" id="IPR029058">
    <property type="entry name" value="AB_hydrolase_fold"/>
</dbReference>